<dbReference type="Proteomes" id="UP000261520">
    <property type="component" value="Unplaced"/>
</dbReference>
<accession>A0A3B4AE35</accession>
<proteinExistence type="predicted"/>
<name>A0A3B4AE35_9GOBI</name>
<sequence>MEVKLSFRRAHIQTCPHPDAPTFRCAHIQTRAHSDSHHVPNRAWAHVWLHQLWLQFMFYWKTVAPLSGIAAVRLVILFRPGSVLTLDTSRRLAPEVLSVRWFIWN</sequence>
<reference evidence="1" key="2">
    <citation type="submission" date="2025-09" db="UniProtKB">
        <authorList>
            <consortium name="Ensembl"/>
        </authorList>
    </citation>
    <scope>IDENTIFICATION</scope>
</reference>
<evidence type="ECO:0000313" key="2">
    <source>
        <dbReference type="Proteomes" id="UP000261520"/>
    </source>
</evidence>
<dbReference type="Ensembl" id="ENSPMGT00000015732.1">
    <property type="protein sequence ID" value="ENSPMGP00000014756.1"/>
    <property type="gene ID" value="ENSPMGG00000012095.1"/>
</dbReference>
<organism evidence="1 2">
    <name type="scientific">Periophthalmus magnuspinnatus</name>
    <dbReference type="NCBI Taxonomy" id="409849"/>
    <lineage>
        <taxon>Eukaryota</taxon>
        <taxon>Metazoa</taxon>
        <taxon>Chordata</taxon>
        <taxon>Craniata</taxon>
        <taxon>Vertebrata</taxon>
        <taxon>Euteleostomi</taxon>
        <taxon>Actinopterygii</taxon>
        <taxon>Neopterygii</taxon>
        <taxon>Teleostei</taxon>
        <taxon>Neoteleostei</taxon>
        <taxon>Acanthomorphata</taxon>
        <taxon>Gobiaria</taxon>
        <taxon>Gobiiformes</taxon>
        <taxon>Gobioidei</taxon>
        <taxon>Gobiidae</taxon>
        <taxon>Oxudercinae</taxon>
        <taxon>Periophthalmus</taxon>
    </lineage>
</organism>
<dbReference type="AlphaFoldDB" id="A0A3B4AE35"/>
<keyword evidence="2" id="KW-1185">Reference proteome</keyword>
<protein>
    <submittedName>
        <fullName evidence="1">Uncharacterized protein</fullName>
    </submittedName>
</protein>
<reference evidence="1" key="1">
    <citation type="submission" date="2025-08" db="UniProtKB">
        <authorList>
            <consortium name="Ensembl"/>
        </authorList>
    </citation>
    <scope>IDENTIFICATION</scope>
</reference>
<evidence type="ECO:0000313" key="1">
    <source>
        <dbReference type="Ensembl" id="ENSPMGP00000014756.1"/>
    </source>
</evidence>